<evidence type="ECO:0000259" key="2">
    <source>
        <dbReference type="Pfam" id="PF13863"/>
    </source>
</evidence>
<gene>
    <name evidence="3" type="ORF">NQ318_001909</name>
</gene>
<evidence type="ECO:0000313" key="3">
    <source>
        <dbReference type="EMBL" id="KAJ8957912.1"/>
    </source>
</evidence>
<name>A0AAV8Z2N6_9CUCU</name>
<dbReference type="EMBL" id="JAPWTK010000020">
    <property type="protein sequence ID" value="KAJ8957912.1"/>
    <property type="molecule type" value="Genomic_DNA"/>
</dbReference>
<protein>
    <recommendedName>
        <fullName evidence="2">DUF4200 domain-containing protein</fullName>
    </recommendedName>
</protein>
<reference evidence="3" key="1">
    <citation type="journal article" date="2023" name="Insect Mol. Biol.">
        <title>Genome sequencing provides insights into the evolution of gene families encoding plant cell wall-degrading enzymes in longhorned beetles.</title>
        <authorList>
            <person name="Shin N.R."/>
            <person name="Okamura Y."/>
            <person name="Kirsch R."/>
            <person name="Pauchet Y."/>
        </authorList>
    </citation>
    <scope>NUCLEOTIDE SEQUENCE</scope>
    <source>
        <strain evidence="3">AMC_N1</strain>
    </source>
</reference>
<evidence type="ECO:0000313" key="4">
    <source>
        <dbReference type="Proteomes" id="UP001162162"/>
    </source>
</evidence>
<feature type="domain" description="DUF4200" evidence="2">
    <location>
        <begin position="57"/>
        <end position="166"/>
    </location>
</feature>
<evidence type="ECO:0000256" key="1">
    <source>
        <dbReference type="ARBA" id="ARBA00023054"/>
    </source>
</evidence>
<dbReference type="GO" id="GO:0005856">
    <property type="term" value="C:cytoskeleton"/>
    <property type="evidence" value="ECO:0007669"/>
    <property type="project" value="UniProtKB-ARBA"/>
</dbReference>
<proteinExistence type="predicted"/>
<dbReference type="Proteomes" id="UP001162162">
    <property type="component" value="Unassembled WGS sequence"/>
</dbReference>
<dbReference type="PANTHER" id="PTHR21683">
    <property type="entry name" value="COILED-COIL DOMAIN-CONTAINING PROTEIN 42 LIKE-2-LIKE-RELATED"/>
    <property type="match status" value="1"/>
</dbReference>
<dbReference type="InterPro" id="IPR051147">
    <property type="entry name" value="CFAP_domain-containing"/>
</dbReference>
<keyword evidence="1" id="KW-0175">Coiled coil</keyword>
<accession>A0AAV8Z2N6</accession>
<organism evidence="3 4">
    <name type="scientific">Aromia moschata</name>
    <dbReference type="NCBI Taxonomy" id="1265417"/>
    <lineage>
        <taxon>Eukaryota</taxon>
        <taxon>Metazoa</taxon>
        <taxon>Ecdysozoa</taxon>
        <taxon>Arthropoda</taxon>
        <taxon>Hexapoda</taxon>
        <taxon>Insecta</taxon>
        <taxon>Pterygota</taxon>
        <taxon>Neoptera</taxon>
        <taxon>Endopterygota</taxon>
        <taxon>Coleoptera</taxon>
        <taxon>Polyphaga</taxon>
        <taxon>Cucujiformia</taxon>
        <taxon>Chrysomeloidea</taxon>
        <taxon>Cerambycidae</taxon>
        <taxon>Cerambycinae</taxon>
        <taxon>Callichromatini</taxon>
        <taxon>Aromia</taxon>
    </lineage>
</organism>
<sequence length="327" mass="39388">MNPGKSPHLTFPKIRPEKAVTDYRRSKKFESVKQYPEFDVVRDHDPKSELALLQIKLRDVEEVLEQKRHYQREVRKQLDWHWRDLEKKEAKLRENFINFHTFVHENMEKRDRAFKKVTEERVIINQRQRDINYHIQNYMELNKSKHEMEMKIKEYRLYEDYLQDVVVYSVEFGSIQDMINRYLALVFAKKHLAQVQEDNLRDLEKARNDMMKLMADKHLEIVGLNNHIANLQARYEVANIKCLENEQLVTKIKNHSVQVMNELDEVKSSIWNLYEHMAQSKGHPVLIAKENVEAQMMYIKRTLIELSTINQILRKKSKSQTKIRTKN</sequence>
<dbReference type="AlphaFoldDB" id="A0AAV8Z2N6"/>
<dbReference type="Pfam" id="PF13863">
    <property type="entry name" value="DUF4200"/>
    <property type="match status" value="1"/>
</dbReference>
<dbReference type="PANTHER" id="PTHR21683:SF2">
    <property type="entry name" value="COILED-COIL DOMAIN-CONTAINING PROTEIN 42 LIKE-2-LIKE"/>
    <property type="match status" value="1"/>
</dbReference>
<dbReference type="InterPro" id="IPR025252">
    <property type="entry name" value="DUF4200"/>
</dbReference>
<keyword evidence="4" id="KW-1185">Reference proteome</keyword>
<comment type="caution">
    <text evidence="3">The sequence shown here is derived from an EMBL/GenBank/DDBJ whole genome shotgun (WGS) entry which is preliminary data.</text>
</comment>